<dbReference type="Proteomes" id="UP000011776">
    <property type="component" value="Unassembled WGS sequence"/>
</dbReference>
<sequence>MLTGNRSMMIWNLKVADNSVSNLNEYSWGCGEEQIRFSRLHRRYDFRNTPQRLIFTRDSLSGNGWKGRSEDFLDWVSFWIHSGVYRMYYIPSLNLSSESDIKLLEKISQETNEPEPSFRGIRIRKHIE</sequence>
<accession>M3I2F0</accession>
<gene>
    <name evidence="1" type="ORF">LEP1GSC151_3813</name>
</gene>
<dbReference type="BioCyc" id="LINT1001599:G11K9-135-MONOMER"/>
<dbReference type="AlphaFoldDB" id="M3I2F0"/>
<dbReference type="EMBL" id="AFME02000313">
    <property type="protein sequence ID" value="EMG09606.1"/>
    <property type="molecule type" value="Genomic_DNA"/>
</dbReference>
<name>M3I2F0_LEPIR</name>
<protein>
    <submittedName>
        <fullName evidence="1">Uncharacterized protein</fullName>
    </submittedName>
</protein>
<organism evidence="1 2">
    <name type="scientific">Leptospira interrogans serovar Grippotyphosa str. LT2186</name>
    <dbReference type="NCBI Taxonomy" id="1001599"/>
    <lineage>
        <taxon>Bacteria</taxon>
        <taxon>Pseudomonadati</taxon>
        <taxon>Spirochaetota</taxon>
        <taxon>Spirochaetia</taxon>
        <taxon>Leptospirales</taxon>
        <taxon>Leptospiraceae</taxon>
        <taxon>Leptospira</taxon>
    </lineage>
</organism>
<evidence type="ECO:0000313" key="2">
    <source>
        <dbReference type="Proteomes" id="UP000011776"/>
    </source>
</evidence>
<reference evidence="1 2" key="1">
    <citation type="submission" date="2013-02" db="EMBL/GenBank/DDBJ databases">
        <authorList>
            <person name="Harkins D.M."/>
            <person name="Durkin A.S."/>
            <person name="Brinkac L.M."/>
            <person name="Haft D.H."/>
            <person name="Selengut J.D."/>
            <person name="Sanka R."/>
            <person name="DePew J."/>
            <person name="Purushe J."/>
            <person name="Tulsiani S.M."/>
            <person name="Graham G.C."/>
            <person name="Burns M.-A."/>
            <person name="Dohnt M.F."/>
            <person name="Smythe L.D."/>
            <person name="McKay D.B."/>
            <person name="Craig S.B."/>
            <person name="Vinetz J.M."/>
            <person name="Sutton G.G."/>
            <person name="Nierman W.C."/>
            <person name="Fouts D.E."/>
        </authorList>
    </citation>
    <scope>NUCLEOTIDE SEQUENCE [LARGE SCALE GENOMIC DNA]</scope>
    <source>
        <strain evidence="1 2">LT2186</strain>
    </source>
</reference>
<evidence type="ECO:0000313" key="1">
    <source>
        <dbReference type="EMBL" id="EMG09606.1"/>
    </source>
</evidence>
<proteinExistence type="predicted"/>
<comment type="caution">
    <text evidence="1">The sequence shown here is derived from an EMBL/GenBank/DDBJ whole genome shotgun (WGS) entry which is preliminary data.</text>
</comment>